<organism evidence="2 3">
    <name type="scientific">Sporidiobolus salmonicolor</name>
    <name type="common">Yeast-like fungus</name>
    <name type="synonym">Sporobolomyces salmonicolor</name>
    <dbReference type="NCBI Taxonomy" id="5005"/>
    <lineage>
        <taxon>Eukaryota</taxon>
        <taxon>Fungi</taxon>
        <taxon>Dikarya</taxon>
        <taxon>Basidiomycota</taxon>
        <taxon>Pucciniomycotina</taxon>
        <taxon>Microbotryomycetes</taxon>
        <taxon>Sporidiobolales</taxon>
        <taxon>Sporidiobolaceae</taxon>
        <taxon>Sporobolomyces</taxon>
    </lineage>
</organism>
<keyword evidence="3" id="KW-1185">Reference proteome</keyword>
<sequence>MSHRARPSPPSSFHPSAETIAWLFSLPLPPGVISQPQPATPEDWALVEQYRLLCQSLTVLGEYERARRAEGLEAVRWEDLSIPGRDVTSIPHGAGPSALPHPSSSTSTSEPLALAPHNAVTALSHSLSSAYPLTSLPSSSSFAFTSTSPTSFSFDLSLDLPLDLDAAGTGPASLPSLMSAISELEHCVARLSLEANEARNLQRSLRTEMASRQRERGRPASGAGARGRAGAKAGKRKAIEPAKEVKQMAVCEDCGEEMSASEEGESGSDEQHYHNEHAAVEGPAGLGVKAWEDRELMKALESVSMLDKRADEYRERLRVLKDQIHQHAALADALASQSSPATSSTSKMKGKNSGSSANGRGRSFGDVASAF</sequence>
<feature type="compositionally biased region" description="Low complexity" evidence="1">
    <location>
        <begin position="96"/>
        <end position="112"/>
    </location>
</feature>
<reference evidence="3" key="1">
    <citation type="submission" date="2015-02" db="EMBL/GenBank/DDBJ databases">
        <authorList>
            <person name="Gon?alves P."/>
        </authorList>
    </citation>
    <scope>NUCLEOTIDE SEQUENCE [LARGE SCALE GENOMIC DNA]</scope>
</reference>
<dbReference type="OrthoDB" id="2529811at2759"/>
<dbReference type="Proteomes" id="UP000243876">
    <property type="component" value="Unassembled WGS sequence"/>
</dbReference>
<evidence type="ECO:0000313" key="3">
    <source>
        <dbReference type="Proteomes" id="UP000243876"/>
    </source>
</evidence>
<dbReference type="AlphaFoldDB" id="A0A0D6EPC0"/>
<feature type="compositionally biased region" description="Low complexity" evidence="1">
    <location>
        <begin position="329"/>
        <end position="361"/>
    </location>
</feature>
<accession>A0A0D6EPC0</accession>
<dbReference type="EMBL" id="CENE01000014">
    <property type="protein sequence ID" value="CEQ41455.1"/>
    <property type="molecule type" value="Genomic_DNA"/>
</dbReference>
<evidence type="ECO:0000256" key="1">
    <source>
        <dbReference type="SAM" id="MobiDB-lite"/>
    </source>
</evidence>
<feature type="region of interest" description="Disordered" evidence="1">
    <location>
        <begin position="87"/>
        <end position="112"/>
    </location>
</feature>
<feature type="compositionally biased region" description="Low complexity" evidence="1">
    <location>
        <begin position="219"/>
        <end position="232"/>
    </location>
</feature>
<gene>
    <name evidence="2" type="primary">SPOSA6832_03195</name>
</gene>
<proteinExistence type="predicted"/>
<name>A0A0D6EPC0_SPOSA</name>
<feature type="region of interest" description="Disordered" evidence="1">
    <location>
        <begin position="329"/>
        <end position="371"/>
    </location>
</feature>
<evidence type="ECO:0000313" key="2">
    <source>
        <dbReference type="EMBL" id="CEQ41455.1"/>
    </source>
</evidence>
<feature type="compositionally biased region" description="Basic and acidic residues" evidence="1">
    <location>
        <begin position="207"/>
        <end position="218"/>
    </location>
</feature>
<feature type="region of interest" description="Disordered" evidence="1">
    <location>
        <begin position="207"/>
        <end position="241"/>
    </location>
</feature>
<protein>
    <submittedName>
        <fullName evidence="2">SPOSA6832_03195-mRNA-1:cds</fullName>
    </submittedName>
</protein>